<dbReference type="Proteomes" id="UP000799755">
    <property type="component" value="Unassembled WGS sequence"/>
</dbReference>
<accession>A0ACB6QQA0</accession>
<reference evidence="1" key="1">
    <citation type="journal article" date="2020" name="Stud. Mycol.">
        <title>101 Dothideomycetes genomes: a test case for predicting lifestyles and emergence of pathogens.</title>
        <authorList>
            <person name="Haridas S."/>
            <person name="Albert R."/>
            <person name="Binder M."/>
            <person name="Bloem J."/>
            <person name="Labutti K."/>
            <person name="Salamov A."/>
            <person name="Andreopoulos B."/>
            <person name="Baker S."/>
            <person name="Barry K."/>
            <person name="Bills G."/>
            <person name="Bluhm B."/>
            <person name="Cannon C."/>
            <person name="Castanera R."/>
            <person name="Culley D."/>
            <person name="Daum C."/>
            <person name="Ezra D."/>
            <person name="Gonzalez J."/>
            <person name="Henrissat B."/>
            <person name="Kuo A."/>
            <person name="Liang C."/>
            <person name="Lipzen A."/>
            <person name="Lutzoni F."/>
            <person name="Magnuson J."/>
            <person name="Mondo S."/>
            <person name="Nolan M."/>
            <person name="Ohm R."/>
            <person name="Pangilinan J."/>
            <person name="Park H.-J."/>
            <person name="Ramirez L."/>
            <person name="Alfaro M."/>
            <person name="Sun H."/>
            <person name="Tritt A."/>
            <person name="Yoshinaga Y."/>
            <person name="Zwiers L.-H."/>
            <person name="Turgeon B."/>
            <person name="Goodwin S."/>
            <person name="Spatafora J."/>
            <person name="Crous P."/>
            <person name="Grigoriev I."/>
        </authorList>
    </citation>
    <scope>NUCLEOTIDE SEQUENCE</scope>
    <source>
        <strain evidence="1">ATCC 200398</strain>
    </source>
</reference>
<evidence type="ECO:0000313" key="2">
    <source>
        <dbReference type="Proteomes" id="UP000799755"/>
    </source>
</evidence>
<proteinExistence type="predicted"/>
<protein>
    <submittedName>
        <fullName evidence="1">Uncharacterized protein</fullName>
    </submittedName>
</protein>
<organism evidence="1 2">
    <name type="scientific">Lindgomyces ingoldianus</name>
    <dbReference type="NCBI Taxonomy" id="673940"/>
    <lineage>
        <taxon>Eukaryota</taxon>
        <taxon>Fungi</taxon>
        <taxon>Dikarya</taxon>
        <taxon>Ascomycota</taxon>
        <taxon>Pezizomycotina</taxon>
        <taxon>Dothideomycetes</taxon>
        <taxon>Pleosporomycetidae</taxon>
        <taxon>Pleosporales</taxon>
        <taxon>Lindgomycetaceae</taxon>
        <taxon>Lindgomyces</taxon>
    </lineage>
</organism>
<sequence>MSISLAVGPLHSIKERQQFCLFSRHLIESELGVAPLLRAAFLSGSSTIRLRLSRQVTVNGHFYGFGSWGELVGQHTACGGFRDVWDPVALETLLRKTRRGGIIAVMFPEGTRQQYKTKLQILKYLGCITFSQFTTQPLAKLYPHNSNRQKPLPVRHTSTKCRNKFNYIQTSTSLNHSLIATGYLHLFYMIVRLPVQTRSNGGKKKGNCSCHVPYSRAEETDRANDRITAMNDPPVWDIRRRSEGRLIWDVECRHETTLEKTIAYAAPADLQAARGEWSGCCDQDMKTMTCSAVLSKGYIYVFEPQQVLYQLPSLSVPSSRSCDVDINSPNIRFPNFGAMRPDEEVVGILRAFPCLIPCFYPRMPY</sequence>
<gene>
    <name evidence="1" type="ORF">BDR25DRAFT_356881</name>
</gene>
<dbReference type="EMBL" id="MU003513">
    <property type="protein sequence ID" value="KAF2469096.1"/>
    <property type="molecule type" value="Genomic_DNA"/>
</dbReference>
<keyword evidence="2" id="KW-1185">Reference proteome</keyword>
<comment type="caution">
    <text evidence="1">The sequence shown here is derived from an EMBL/GenBank/DDBJ whole genome shotgun (WGS) entry which is preliminary data.</text>
</comment>
<evidence type="ECO:0000313" key="1">
    <source>
        <dbReference type="EMBL" id="KAF2469096.1"/>
    </source>
</evidence>
<name>A0ACB6QQA0_9PLEO</name>